<dbReference type="KEGG" id="nwr:E3U44_04935"/>
<dbReference type="OrthoDB" id="9805159at2"/>
<dbReference type="SMART" id="SM00642">
    <property type="entry name" value="Aamy"/>
    <property type="match status" value="1"/>
</dbReference>
<evidence type="ECO:0000313" key="7">
    <source>
        <dbReference type="Proteomes" id="UP000294325"/>
    </source>
</evidence>
<protein>
    <submittedName>
        <fullName evidence="6">DUF3459 domain-containing protein</fullName>
    </submittedName>
</protein>
<keyword evidence="7" id="KW-1185">Reference proteome</keyword>
<proteinExistence type="inferred from homology"/>
<reference evidence="6 7" key="1">
    <citation type="submission" date="2019-03" db="EMBL/GenBank/DDBJ databases">
        <title>The genome sequence of Nitrosococcus wardiae strain D1FHST reveals the archetypal metabolic capacity of ammonia-oxidizing Gammaproteobacteria.</title>
        <authorList>
            <person name="Wang L."/>
            <person name="Lim C.K."/>
            <person name="Hanson T.E."/>
            <person name="Dang H."/>
            <person name="Klotz M.G."/>
        </authorList>
    </citation>
    <scope>NUCLEOTIDE SEQUENCE [LARGE SCALE GENOMIC DNA]</scope>
    <source>
        <strain evidence="6 7">D1FHS</strain>
    </source>
</reference>
<feature type="region of interest" description="Disordered" evidence="4">
    <location>
        <begin position="369"/>
        <end position="398"/>
    </location>
</feature>
<dbReference type="PANTHER" id="PTHR10357:SF179">
    <property type="entry name" value="NEUTRAL AND BASIC AMINO ACID TRANSPORT PROTEIN RBAT"/>
    <property type="match status" value="1"/>
</dbReference>
<gene>
    <name evidence="6" type="ORF">E3U44_04935</name>
</gene>
<evidence type="ECO:0000256" key="1">
    <source>
        <dbReference type="ARBA" id="ARBA00008061"/>
    </source>
</evidence>
<feature type="compositionally biased region" description="Basic and acidic residues" evidence="4">
    <location>
        <begin position="377"/>
        <end position="389"/>
    </location>
</feature>
<accession>A0A4P7BXS9</accession>
<organism evidence="6 7">
    <name type="scientific">Nitrosococcus wardiae</name>
    <dbReference type="NCBI Taxonomy" id="1814290"/>
    <lineage>
        <taxon>Bacteria</taxon>
        <taxon>Pseudomonadati</taxon>
        <taxon>Pseudomonadota</taxon>
        <taxon>Gammaproteobacteria</taxon>
        <taxon>Chromatiales</taxon>
        <taxon>Chromatiaceae</taxon>
        <taxon>Nitrosococcus</taxon>
    </lineage>
</organism>
<dbReference type="FunFam" id="3.90.400.10:FF:000002">
    <property type="entry name" value="Sucrose isomerase"/>
    <property type="match status" value="1"/>
</dbReference>
<dbReference type="AlphaFoldDB" id="A0A4P7BXS9"/>
<dbReference type="Gene3D" id="3.20.20.80">
    <property type="entry name" value="Glycosidases"/>
    <property type="match status" value="2"/>
</dbReference>
<dbReference type="Gene3D" id="3.90.400.10">
    <property type="entry name" value="Oligo-1,6-glucosidase, Domain 2"/>
    <property type="match status" value="1"/>
</dbReference>
<dbReference type="CDD" id="cd11331">
    <property type="entry name" value="AmyAc_OligoGlu_like"/>
    <property type="match status" value="1"/>
</dbReference>
<dbReference type="Pfam" id="PF00128">
    <property type="entry name" value="Alpha-amylase"/>
    <property type="match status" value="1"/>
</dbReference>
<evidence type="ECO:0000313" key="6">
    <source>
        <dbReference type="EMBL" id="QBQ53930.1"/>
    </source>
</evidence>
<dbReference type="Gene3D" id="2.60.40.1180">
    <property type="entry name" value="Golgi alpha-mannosidase II"/>
    <property type="match status" value="1"/>
</dbReference>
<dbReference type="Proteomes" id="UP000294325">
    <property type="component" value="Chromosome"/>
</dbReference>
<evidence type="ECO:0000259" key="5">
    <source>
        <dbReference type="SMART" id="SM00642"/>
    </source>
</evidence>
<dbReference type="SUPFAM" id="SSF51011">
    <property type="entry name" value="Glycosyl hydrolase domain"/>
    <property type="match status" value="1"/>
</dbReference>
<dbReference type="RefSeq" id="WP_134356938.1">
    <property type="nucleotide sequence ID" value="NZ_CP038033.1"/>
</dbReference>
<dbReference type="EMBL" id="CP038033">
    <property type="protein sequence ID" value="QBQ53930.1"/>
    <property type="molecule type" value="Genomic_DNA"/>
</dbReference>
<dbReference type="InterPro" id="IPR017853">
    <property type="entry name" value="GH"/>
</dbReference>
<dbReference type="SUPFAM" id="SSF51445">
    <property type="entry name" value="(Trans)glycosidases"/>
    <property type="match status" value="1"/>
</dbReference>
<evidence type="ECO:0000256" key="2">
    <source>
        <dbReference type="ARBA" id="ARBA00022801"/>
    </source>
</evidence>
<dbReference type="GO" id="GO:0004556">
    <property type="term" value="F:alpha-amylase activity"/>
    <property type="evidence" value="ECO:0007669"/>
    <property type="project" value="TreeGrafter"/>
</dbReference>
<keyword evidence="2" id="KW-0378">Hydrolase</keyword>
<keyword evidence="3" id="KW-0326">Glycosidase</keyword>
<evidence type="ECO:0000256" key="3">
    <source>
        <dbReference type="ARBA" id="ARBA00023295"/>
    </source>
</evidence>
<dbReference type="PANTHER" id="PTHR10357">
    <property type="entry name" value="ALPHA-AMYLASE FAMILY MEMBER"/>
    <property type="match status" value="1"/>
</dbReference>
<dbReference type="GO" id="GO:0009313">
    <property type="term" value="P:oligosaccharide catabolic process"/>
    <property type="evidence" value="ECO:0007669"/>
    <property type="project" value="TreeGrafter"/>
</dbReference>
<evidence type="ECO:0000256" key="4">
    <source>
        <dbReference type="SAM" id="MobiDB-lite"/>
    </source>
</evidence>
<dbReference type="InterPro" id="IPR006047">
    <property type="entry name" value="GH13_cat_dom"/>
</dbReference>
<sequence>MTKNLHWWQYGVIYQLIVRSFFDTNGDGEGDLPGVINKLDYIQSLGIEAIWLSPIYPSPMAEFGYDVTDYTDIHPLFGTLNDFDALVTQAHDRGIKIILDWIPNHTSDQHPWFMESRSSRDNPKRDWYIWRDPKPDGAPPSNWISVFGGSVWEWSNETDQYYCHTFLKEQPDLNWRNPEVQQAMLDVLRFWLERGVDGFRIDATCLLIKDDQFRDNPPNPDYQPDQAPDKAVLPKYTRDQPTVHDVFAMIRRVVDDYDDRMLAGELYLPIEKVVSYYGKQAPELHLPLNLQLAWSPWNADKLASTIDHYENQLPAEGWPTWTISTHDSTRIASRAQGEQARVAAMLHMTLRGTPTLYYGAEIGMQDVPIAPEQEEDPQGKRTDRSRDPFRTPMQWDNREHAGFTSGQPWLPVAEDFSTVNVAVQHNDPHSLLNLYRRLINLRRCEPTLISGAYISVPRKDPFIAYQRQGGERRLLVVLNLSAEPQNFNIGEGGRHGRILLSTFMNREKEEVHGVVELRGNEGVIIVV</sequence>
<feature type="domain" description="Glycosyl hydrolase family 13 catalytic" evidence="5">
    <location>
        <begin position="15"/>
        <end position="390"/>
    </location>
</feature>
<comment type="similarity">
    <text evidence="1">Belongs to the glycosyl hydrolase 13 family.</text>
</comment>
<dbReference type="InterPro" id="IPR045857">
    <property type="entry name" value="O16G_dom_2"/>
</dbReference>
<name>A0A4P7BXS9_9GAMM</name>
<dbReference type="InterPro" id="IPR013780">
    <property type="entry name" value="Glyco_hydro_b"/>
</dbReference>